<dbReference type="PaxDb" id="2903-EOD04978"/>
<proteinExistence type="predicted"/>
<accession>A0A0D3I143</accession>
<evidence type="ECO:0000313" key="1">
    <source>
        <dbReference type="EnsemblProtists" id="EOD04978"/>
    </source>
</evidence>
<dbReference type="GeneID" id="17251150"/>
<organism evidence="1 2">
    <name type="scientific">Emiliania huxleyi (strain CCMP1516)</name>
    <dbReference type="NCBI Taxonomy" id="280463"/>
    <lineage>
        <taxon>Eukaryota</taxon>
        <taxon>Haptista</taxon>
        <taxon>Haptophyta</taxon>
        <taxon>Prymnesiophyceae</taxon>
        <taxon>Isochrysidales</taxon>
        <taxon>Noelaerhabdaceae</taxon>
        <taxon>Emiliania</taxon>
    </lineage>
</organism>
<dbReference type="Proteomes" id="UP000013827">
    <property type="component" value="Unassembled WGS sequence"/>
</dbReference>
<dbReference type="EnsemblProtists" id="EOD04978">
    <property type="protein sequence ID" value="EOD04978"/>
    <property type="gene ID" value="EMIHUDRAFT_69011"/>
</dbReference>
<evidence type="ECO:0000313" key="2">
    <source>
        <dbReference type="Proteomes" id="UP000013827"/>
    </source>
</evidence>
<name>A0A0D3I143_EMIH1</name>
<reference evidence="1" key="2">
    <citation type="submission" date="2024-10" db="UniProtKB">
        <authorList>
            <consortium name="EnsemblProtists"/>
        </authorList>
    </citation>
    <scope>IDENTIFICATION</scope>
</reference>
<reference evidence="2" key="1">
    <citation type="journal article" date="2013" name="Nature">
        <title>Pan genome of the phytoplankton Emiliania underpins its global distribution.</title>
        <authorList>
            <person name="Read B.A."/>
            <person name="Kegel J."/>
            <person name="Klute M.J."/>
            <person name="Kuo A."/>
            <person name="Lefebvre S.C."/>
            <person name="Maumus F."/>
            <person name="Mayer C."/>
            <person name="Miller J."/>
            <person name="Monier A."/>
            <person name="Salamov A."/>
            <person name="Young J."/>
            <person name="Aguilar M."/>
            <person name="Claverie J.M."/>
            <person name="Frickenhaus S."/>
            <person name="Gonzalez K."/>
            <person name="Herman E.K."/>
            <person name="Lin Y.C."/>
            <person name="Napier J."/>
            <person name="Ogata H."/>
            <person name="Sarno A.F."/>
            <person name="Shmutz J."/>
            <person name="Schroeder D."/>
            <person name="de Vargas C."/>
            <person name="Verret F."/>
            <person name="von Dassow P."/>
            <person name="Valentin K."/>
            <person name="Van de Peer Y."/>
            <person name="Wheeler G."/>
            <person name="Dacks J.B."/>
            <person name="Delwiche C.F."/>
            <person name="Dyhrman S.T."/>
            <person name="Glockner G."/>
            <person name="John U."/>
            <person name="Richards T."/>
            <person name="Worden A.Z."/>
            <person name="Zhang X."/>
            <person name="Grigoriev I.V."/>
            <person name="Allen A.E."/>
            <person name="Bidle K."/>
            <person name="Borodovsky M."/>
            <person name="Bowler C."/>
            <person name="Brownlee C."/>
            <person name="Cock J.M."/>
            <person name="Elias M."/>
            <person name="Gladyshev V.N."/>
            <person name="Groth M."/>
            <person name="Guda C."/>
            <person name="Hadaegh A."/>
            <person name="Iglesias-Rodriguez M.D."/>
            <person name="Jenkins J."/>
            <person name="Jones B.M."/>
            <person name="Lawson T."/>
            <person name="Leese F."/>
            <person name="Lindquist E."/>
            <person name="Lobanov A."/>
            <person name="Lomsadze A."/>
            <person name="Malik S.B."/>
            <person name="Marsh M.E."/>
            <person name="Mackinder L."/>
            <person name="Mock T."/>
            <person name="Mueller-Roeber B."/>
            <person name="Pagarete A."/>
            <person name="Parker M."/>
            <person name="Probert I."/>
            <person name="Quesneville H."/>
            <person name="Raines C."/>
            <person name="Rensing S.A."/>
            <person name="Riano-Pachon D.M."/>
            <person name="Richier S."/>
            <person name="Rokitta S."/>
            <person name="Shiraiwa Y."/>
            <person name="Soanes D.M."/>
            <person name="van der Giezen M."/>
            <person name="Wahlund T.M."/>
            <person name="Williams B."/>
            <person name="Wilson W."/>
            <person name="Wolfe G."/>
            <person name="Wurch L.L."/>
        </authorList>
    </citation>
    <scope>NUCLEOTIDE SEQUENCE</scope>
</reference>
<dbReference type="AlphaFoldDB" id="A0A0D3I143"/>
<dbReference type="KEGG" id="ehx:EMIHUDRAFT_69011"/>
<protein>
    <submittedName>
        <fullName evidence="1">Uncharacterized protein</fullName>
    </submittedName>
</protein>
<sequence length="61" mass="6426">TPAPPADSCTCDCAGMPFPETAHTPPRVPLSPPLTLALVTVRGCLSLRPHTHRLACPSLPR</sequence>
<dbReference type="RefSeq" id="XP_005757407.1">
    <property type="nucleotide sequence ID" value="XM_005757350.1"/>
</dbReference>
<keyword evidence="2" id="KW-1185">Reference proteome</keyword>
<dbReference type="HOGENOM" id="CLU_2929927_0_0_1"/>